<evidence type="ECO:0000313" key="8">
    <source>
        <dbReference type="Proteomes" id="UP001301350"/>
    </source>
</evidence>
<keyword evidence="2 6" id="KW-0812">Transmembrane</keyword>
<evidence type="ECO:0000256" key="4">
    <source>
        <dbReference type="ARBA" id="ARBA00023136"/>
    </source>
</evidence>
<feature type="region of interest" description="Disordered" evidence="5">
    <location>
        <begin position="23"/>
        <end position="52"/>
    </location>
</feature>
<dbReference type="GO" id="GO:0032588">
    <property type="term" value="C:trans-Golgi network membrane"/>
    <property type="evidence" value="ECO:0007669"/>
    <property type="project" value="TreeGrafter"/>
</dbReference>
<reference evidence="7 8" key="1">
    <citation type="submission" date="2022-07" db="EMBL/GenBank/DDBJ databases">
        <title>Genome-wide signatures of adaptation to extreme environments.</title>
        <authorList>
            <person name="Cho C.H."/>
            <person name="Yoon H.S."/>
        </authorList>
    </citation>
    <scope>NUCLEOTIDE SEQUENCE [LARGE SCALE GENOMIC DNA]</scope>
    <source>
        <strain evidence="7 8">DBV 063 E5</strain>
    </source>
</reference>
<dbReference type="InterPro" id="IPR007273">
    <property type="entry name" value="SCAMP"/>
</dbReference>
<dbReference type="GO" id="GO:0055038">
    <property type="term" value="C:recycling endosome membrane"/>
    <property type="evidence" value="ECO:0007669"/>
    <property type="project" value="TreeGrafter"/>
</dbReference>
<organism evidence="7 8">
    <name type="scientific">Cyanidium caldarium</name>
    <name type="common">Red alga</name>
    <dbReference type="NCBI Taxonomy" id="2771"/>
    <lineage>
        <taxon>Eukaryota</taxon>
        <taxon>Rhodophyta</taxon>
        <taxon>Bangiophyceae</taxon>
        <taxon>Cyanidiales</taxon>
        <taxon>Cyanidiaceae</taxon>
        <taxon>Cyanidium</taxon>
    </lineage>
</organism>
<keyword evidence="3 6" id="KW-1133">Transmembrane helix</keyword>
<feature type="transmembrane region" description="Helical" evidence="6">
    <location>
        <begin position="121"/>
        <end position="143"/>
    </location>
</feature>
<keyword evidence="4 6" id="KW-0472">Membrane</keyword>
<evidence type="ECO:0000256" key="6">
    <source>
        <dbReference type="SAM" id="Phobius"/>
    </source>
</evidence>
<comment type="subcellular location">
    <subcellularLocation>
        <location evidence="1">Membrane</location>
        <topology evidence="1">Multi-pass membrane protein</topology>
    </subcellularLocation>
</comment>
<evidence type="ECO:0000256" key="3">
    <source>
        <dbReference type="ARBA" id="ARBA00022989"/>
    </source>
</evidence>
<dbReference type="Proteomes" id="UP001301350">
    <property type="component" value="Unassembled WGS sequence"/>
</dbReference>
<feature type="transmembrane region" description="Helical" evidence="6">
    <location>
        <begin position="93"/>
        <end position="115"/>
    </location>
</feature>
<feature type="transmembrane region" description="Helical" evidence="6">
    <location>
        <begin position="203"/>
        <end position="227"/>
    </location>
</feature>
<dbReference type="AlphaFoldDB" id="A0AAV9ISY9"/>
<dbReference type="Pfam" id="PF04144">
    <property type="entry name" value="SCAMP"/>
    <property type="match status" value="1"/>
</dbReference>
<comment type="caution">
    <text evidence="7">The sequence shown here is derived from an EMBL/GenBank/DDBJ whole genome shotgun (WGS) entry which is preliminary data.</text>
</comment>
<gene>
    <name evidence="7" type="ORF">CDCA_CDCA03G1018</name>
</gene>
<feature type="transmembrane region" description="Helical" evidence="6">
    <location>
        <begin position="155"/>
        <end position="183"/>
    </location>
</feature>
<evidence type="ECO:0008006" key="9">
    <source>
        <dbReference type="Google" id="ProtNLM"/>
    </source>
</evidence>
<evidence type="ECO:0000313" key="7">
    <source>
        <dbReference type="EMBL" id="KAK4534993.1"/>
    </source>
</evidence>
<accession>A0AAV9ISY9</accession>
<proteinExistence type="predicted"/>
<dbReference type="EMBL" id="JANCYW010000003">
    <property type="protein sequence ID" value="KAK4534993.1"/>
    <property type="molecule type" value="Genomic_DNA"/>
</dbReference>
<dbReference type="PANTHER" id="PTHR10687:SF2">
    <property type="entry name" value="SECRETORY CARRIER-ASSOCIATED MEMBRANE PROTEIN"/>
    <property type="match status" value="1"/>
</dbReference>
<name>A0AAV9ISY9_CYACA</name>
<feature type="compositionally biased region" description="Basic and acidic residues" evidence="5">
    <location>
        <begin position="23"/>
        <end position="38"/>
    </location>
</feature>
<evidence type="ECO:0000256" key="2">
    <source>
        <dbReference type="ARBA" id="ARBA00022692"/>
    </source>
</evidence>
<dbReference type="GO" id="GO:0015031">
    <property type="term" value="P:protein transport"/>
    <property type="evidence" value="ECO:0007669"/>
    <property type="project" value="InterPro"/>
</dbReference>
<keyword evidence="8" id="KW-1185">Reference proteome</keyword>
<evidence type="ECO:0000256" key="1">
    <source>
        <dbReference type="ARBA" id="ARBA00004141"/>
    </source>
</evidence>
<dbReference type="PANTHER" id="PTHR10687">
    <property type="entry name" value="SECRETORY CARRIER-ASSOCIATED MEMBRANE PROTEIN SCAMP"/>
    <property type="match status" value="1"/>
</dbReference>
<protein>
    <recommendedName>
        <fullName evidence="9">Secretory carrier membrane protein</fullName>
    </recommendedName>
</protein>
<feature type="compositionally biased region" description="Polar residues" evidence="5">
    <location>
        <begin position="43"/>
        <end position="52"/>
    </location>
</feature>
<sequence length="237" mass="26898">MNWVTSKSGQSAFEQHTSRWEKELGLNERESPSQDRAPEPSANLRSQRNTNAVSGEPVAWNEANWPPLLHMVHIKLSELVPLVRANPIRYRVLMYYAMTLLFINFVVWTVLAAMGATQYAWLFWALSLLDIFLGFLLLAGGYYSLFRACADDDSAYYAAFYGFTGTVAGLSLIISIVGFPFSFNGWTRLSWLGSNATANSKSFWFAMCIIESIGWTVALVAALWLIYKVWRYQNLMD</sequence>
<evidence type="ECO:0000256" key="5">
    <source>
        <dbReference type="SAM" id="MobiDB-lite"/>
    </source>
</evidence>